<proteinExistence type="inferred from homology"/>
<dbReference type="InterPro" id="IPR051911">
    <property type="entry name" value="SDR_oxidoreductase"/>
</dbReference>
<dbReference type="PROSITE" id="PS00061">
    <property type="entry name" value="ADH_SHORT"/>
    <property type="match status" value="1"/>
</dbReference>
<evidence type="ECO:0000256" key="2">
    <source>
        <dbReference type="ARBA" id="ARBA00023002"/>
    </source>
</evidence>
<evidence type="ECO:0000259" key="4">
    <source>
        <dbReference type="SMART" id="SM00822"/>
    </source>
</evidence>
<gene>
    <name evidence="5" type="ORF">SLS53_002547</name>
</gene>
<dbReference type="CDD" id="cd05374">
    <property type="entry name" value="17beta-HSD-like_SDR_c"/>
    <property type="match status" value="1"/>
</dbReference>
<dbReference type="Pfam" id="PF00106">
    <property type="entry name" value="adh_short"/>
    <property type="match status" value="1"/>
</dbReference>
<dbReference type="AlphaFoldDB" id="A0AAN9UCV1"/>
<dbReference type="InterPro" id="IPR057326">
    <property type="entry name" value="KR_dom"/>
</dbReference>
<evidence type="ECO:0000313" key="5">
    <source>
        <dbReference type="EMBL" id="KAK7745830.1"/>
    </source>
</evidence>
<dbReference type="InterPro" id="IPR020904">
    <property type="entry name" value="Sc_DH/Rdtase_CS"/>
</dbReference>
<sequence>MSSHPKLVYLITGCSSGLGYALARAALAAGHTVIATSRNPSKTPDKQAEVYSLGGRWATVDVSSPSLEAQFRETILPLGGKIDVLINNAGIGRITIIEDAQLDIARDVFETNFWGLVRLTKLAVAAMRAQGGGTIVNVGSANSLSPTPLTSIYSASKAAVDGFTAALAAEVAPFNIRVLLVTPGGIRTPFIENGVTGSGGTSLREDYRGTQAEFVLGGMLEPANFHIDPDKAAKAVILAVDGTGPFEGTGKGYVRLPLGGEALTALEGRIEELRGALDGFVDVAKSVDF</sequence>
<dbReference type="SUPFAM" id="SSF51735">
    <property type="entry name" value="NAD(P)-binding Rossmann-fold domains"/>
    <property type="match status" value="1"/>
</dbReference>
<comment type="similarity">
    <text evidence="3">Belongs to the short-chain dehydrogenases/reductases (SDR) family.</text>
</comment>
<dbReference type="PANTHER" id="PTHR43976">
    <property type="entry name" value="SHORT CHAIN DEHYDROGENASE"/>
    <property type="match status" value="1"/>
</dbReference>
<dbReference type="EMBL" id="JAJSPL020000007">
    <property type="protein sequence ID" value="KAK7745830.1"/>
    <property type="molecule type" value="Genomic_DNA"/>
</dbReference>
<keyword evidence="1" id="KW-0521">NADP</keyword>
<dbReference type="InterPro" id="IPR002347">
    <property type="entry name" value="SDR_fam"/>
</dbReference>
<dbReference type="Proteomes" id="UP001320245">
    <property type="component" value="Unassembled WGS sequence"/>
</dbReference>
<dbReference type="InterPro" id="IPR036291">
    <property type="entry name" value="NAD(P)-bd_dom_sf"/>
</dbReference>
<dbReference type="GO" id="GO:0016491">
    <property type="term" value="F:oxidoreductase activity"/>
    <property type="evidence" value="ECO:0007669"/>
    <property type="project" value="UniProtKB-KW"/>
</dbReference>
<dbReference type="PRINTS" id="PR00081">
    <property type="entry name" value="GDHRDH"/>
</dbReference>
<dbReference type="SMART" id="SM00822">
    <property type="entry name" value="PKS_KR"/>
    <property type="match status" value="1"/>
</dbReference>
<comment type="caution">
    <text evidence="5">The sequence shown here is derived from an EMBL/GenBank/DDBJ whole genome shotgun (WGS) entry which is preliminary data.</text>
</comment>
<keyword evidence="6" id="KW-1185">Reference proteome</keyword>
<evidence type="ECO:0000256" key="3">
    <source>
        <dbReference type="RuleBase" id="RU000363"/>
    </source>
</evidence>
<reference evidence="5 6" key="1">
    <citation type="journal article" date="2023" name="PLoS ONE">
        <title>Cytospora paraplurivora sp. nov. isolated from orchards with fruit tree decline syndrome in Ontario, Canada.</title>
        <authorList>
            <person name="Ilyukhin E."/>
            <person name="Nguyen H.D.T."/>
            <person name="Castle A.J."/>
            <person name="Ellouze W."/>
        </authorList>
    </citation>
    <scope>NUCLEOTIDE SEQUENCE [LARGE SCALE GENOMIC DNA]</scope>
    <source>
        <strain evidence="5 6">FDS-564</strain>
    </source>
</reference>
<keyword evidence="2" id="KW-0560">Oxidoreductase</keyword>
<feature type="domain" description="Ketoreductase" evidence="4">
    <location>
        <begin position="7"/>
        <end position="189"/>
    </location>
</feature>
<organism evidence="5 6">
    <name type="scientific">Cytospora paraplurivora</name>
    <dbReference type="NCBI Taxonomy" id="2898453"/>
    <lineage>
        <taxon>Eukaryota</taxon>
        <taxon>Fungi</taxon>
        <taxon>Dikarya</taxon>
        <taxon>Ascomycota</taxon>
        <taxon>Pezizomycotina</taxon>
        <taxon>Sordariomycetes</taxon>
        <taxon>Sordariomycetidae</taxon>
        <taxon>Diaporthales</taxon>
        <taxon>Cytosporaceae</taxon>
        <taxon>Cytospora</taxon>
    </lineage>
</organism>
<dbReference type="PRINTS" id="PR00080">
    <property type="entry name" value="SDRFAMILY"/>
</dbReference>
<name>A0AAN9UCV1_9PEZI</name>
<accession>A0AAN9UCV1</accession>
<dbReference type="PANTHER" id="PTHR43976:SF6">
    <property type="entry name" value="OXIDOREDUCTASE, PUTATIVE (AFU_ORTHOLOGUE AFUA_1G13950)-RELATED"/>
    <property type="match status" value="1"/>
</dbReference>
<evidence type="ECO:0000313" key="6">
    <source>
        <dbReference type="Proteomes" id="UP001320245"/>
    </source>
</evidence>
<evidence type="ECO:0000256" key="1">
    <source>
        <dbReference type="ARBA" id="ARBA00022857"/>
    </source>
</evidence>
<protein>
    <recommendedName>
        <fullName evidence="4">Ketoreductase domain-containing protein</fullName>
    </recommendedName>
</protein>
<dbReference type="Gene3D" id="3.40.50.720">
    <property type="entry name" value="NAD(P)-binding Rossmann-like Domain"/>
    <property type="match status" value="1"/>
</dbReference>